<keyword evidence="11" id="KW-1185">Reference proteome</keyword>
<evidence type="ECO:0000259" key="9">
    <source>
        <dbReference type="Pfam" id="PF02777"/>
    </source>
</evidence>
<dbReference type="InterPro" id="IPR019832">
    <property type="entry name" value="Mn/Fe_SOD_C"/>
</dbReference>
<keyword evidence="2 6" id="KW-0479">Metal-binding</keyword>
<feature type="domain" description="Manganese/iron superoxide dismutase C-terminal" evidence="9">
    <location>
        <begin position="125"/>
        <end position="224"/>
    </location>
</feature>
<dbReference type="FunFam" id="3.55.40.20:FF:000004">
    <property type="entry name" value="Superoxide dismutase [Fe]"/>
    <property type="match status" value="1"/>
</dbReference>
<comment type="caution">
    <text evidence="10">The sequence shown here is derived from an EMBL/GenBank/DDBJ whole genome shotgun (WGS) entry which is preliminary data.</text>
</comment>
<dbReference type="STRING" id="133383.A0A1R0H839"/>
<protein>
    <recommendedName>
        <fullName evidence="7">Superoxide dismutase</fullName>
        <ecNumber evidence="7">1.15.1.1</ecNumber>
    </recommendedName>
</protein>
<dbReference type="GO" id="GO:0004784">
    <property type="term" value="F:superoxide dismutase activity"/>
    <property type="evidence" value="ECO:0007669"/>
    <property type="project" value="UniProtKB-EC"/>
</dbReference>
<name>A0A1R0H839_9FUNG</name>
<evidence type="ECO:0000256" key="3">
    <source>
        <dbReference type="ARBA" id="ARBA00022862"/>
    </source>
</evidence>
<dbReference type="InterPro" id="IPR036314">
    <property type="entry name" value="SOD_C_sf"/>
</dbReference>
<dbReference type="InterPro" id="IPR019833">
    <property type="entry name" value="Mn/Fe_SOD_BS"/>
</dbReference>
<comment type="similarity">
    <text evidence="1 7">Belongs to the iron/manganese superoxide dismutase family.</text>
</comment>
<dbReference type="EMBL" id="LSSL01000166">
    <property type="protein sequence ID" value="OLY85271.1"/>
    <property type="molecule type" value="Genomic_DNA"/>
</dbReference>
<gene>
    <name evidence="10" type="ORF">AYI68_g536</name>
</gene>
<dbReference type="InterPro" id="IPR050265">
    <property type="entry name" value="Fe/Mn_Superoxide_Dismutase"/>
</dbReference>
<keyword evidence="3" id="KW-0049">Antioxidant</keyword>
<dbReference type="Gene3D" id="3.55.40.20">
    <property type="entry name" value="Iron/manganese superoxide dismutase, C-terminal domain"/>
    <property type="match status" value="1"/>
</dbReference>
<keyword evidence="4 7" id="KW-0560">Oxidoreductase</keyword>
<feature type="binding site" evidence="6">
    <location>
        <position position="192"/>
    </location>
    <ligand>
        <name>Mn(2+)</name>
        <dbReference type="ChEBI" id="CHEBI:29035"/>
    </ligand>
</feature>
<evidence type="ECO:0000259" key="8">
    <source>
        <dbReference type="Pfam" id="PF00081"/>
    </source>
</evidence>
<dbReference type="PROSITE" id="PS00088">
    <property type="entry name" value="SOD_MN"/>
    <property type="match status" value="1"/>
</dbReference>
<dbReference type="SUPFAM" id="SSF54719">
    <property type="entry name" value="Fe,Mn superoxide dismutase (SOD), C-terminal domain"/>
    <property type="match status" value="1"/>
</dbReference>
<feature type="binding site" evidence="6">
    <location>
        <position position="196"/>
    </location>
    <ligand>
        <name>Mn(2+)</name>
        <dbReference type="ChEBI" id="CHEBI:29035"/>
    </ligand>
</feature>
<feature type="domain" description="Manganese/iron superoxide dismutase N-terminal" evidence="8">
    <location>
        <begin position="25"/>
        <end position="104"/>
    </location>
</feature>
<dbReference type="Gene3D" id="1.10.287.990">
    <property type="entry name" value="Fe,Mn superoxide dismutase (SOD) domain"/>
    <property type="match status" value="1"/>
</dbReference>
<feature type="binding site" evidence="6">
    <location>
        <position position="50"/>
    </location>
    <ligand>
        <name>Mn(2+)</name>
        <dbReference type="ChEBI" id="CHEBI:29035"/>
    </ligand>
</feature>
<dbReference type="PANTHER" id="PTHR11404:SF6">
    <property type="entry name" value="SUPEROXIDE DISMUTASE [MN], MITOCHONDRIAL"/>
    <property type="match status" value="1"/>
</dbReference>
<dbReference type="InterPro" id="IPR036324">
    <property type="entry name" value="Mn/Fe_SOD_N_sf"/>
</dbReference>
<dbReference type="OrthoDB" id="239262at2759"/>
<dbReference type="SUPFAM" id="SSF46609">
    <property type="entry name" value="Fe,Mn superoxide dismutase (SOD), N-terminal domain"/>
    <property type="match status" value="1"/>
</dbReference>
<evidence type="ECO:0000256" key="4">
    <source>
        <dbReference type="ARBA" id="ARBA00023002"/>
    </source>
</evidence>
<evidence type="ECO:0000256" key="5">
    <source>
        <dbReference type="ARBA" id="ARBA00049204"/>
    </source>
</evidence>
<evidence type="ECO:0000256" key="1">
    <source>
        <dbReference type="ARBA" id="ARBA00008714"/>
    </source>
</evidence>
<dbReference type="GO" id="GO:0030145">
    <property type="term" value="F:manganese ion binding"/>
    <property type="evidence" value="ECO:0007669"/>
    <property type="project" value="TreeGrafter"/>
</dbReference>
<dbReference type="InterPro" id="IPR001189">
    <property type="entry name" value="Mn/Fe_SOD"/>
</dbReference>
<organism evidence="10 11">
    <name type="scientific">Smittium mucronatum</name>
    <dbReference type="NCBI Taxonomy" id="133383"/>
    <lineage>
        <taxon>Eukaryota</taxon>
        <taxon>Fungi</taxon>
        <taxon>Fungi incertae sedis</taxon>
        <taxon>Zoopagomycota</taxon>
        <taxon>Kickxellomycotina</taxon>
        <taxon>Harpellomycetes</taxon>
        <taxon>Harpellales</taxon>
        <taxon>Legeriomycetaceae</taxon>
        <taxon>Smittium</taxon>
    </lineage>
</organism>
<dbReference type="AlphaFoldDB" id="A0A1R0H839"/>
<dbReference type="PANTHER" id="PTHR11404">
    <property type="entry name" value="SUPEROXIDE DISMUTASE 2"/>
    <property type="match status" value="1"/>
</dbReference>
<dbReference type="PIRSF" id="PIRSF000349">
    <property type="entry name" value="SODismutase"/>
    <property type="match status" value="1"/>
</dbReference>
<comment type="function">
    <text evidence="7">Destroys radicals which are normally produced within the cells and which are toxic to biological systems.</text>
</comment>
<reference evidence="10 11" key="1">
    <citation type="journal article" date="2016" name="Mol. Biol. Evol.">
        <title>Genome-Wide Survey of Gut Fungi (Harpellales) Reveals the First Horizontally Transferred Ubiquitin Gene from a Mosquito Host.</title>
        <authorList>
            <person name="Wang Y."/>
            <person name="White M.M."/>
            <person name="Kvist S."/>
            <person name="Moncalvo J.M."/>
        </authorList>
    </citation>
    <scope>NUCLEOTIDE SEQUENCE [LARGE SCALE GENOMIC DNA]</scope>
    <source>
        <strain evidence="10 11">ALG-7-W6</strain>
    </source>
</reference>
<comment type="catalytic activity">
    <reaction evidence="5 7">
        <text>2 superoxide + 2 H(+) = H2O2 + O2</text>
        <dbReference type="Rhea" id="RHEA:20696"/>
        <dbReference type="ChEBI" id="CHEBI:15378"/>
        <dbReference type="ChEBI" id="CHEBI:15379"/>
        <dbReference type="ChEBI" id="CHEBI:16240"/>
        <dbReference type="ChEBI" id="CHEBI:18421"/>
        <dbReference type="EC" id="1.15.1.1"/>
    </reaction>
</comment>
<dbReference type="Pfam" id="PF02777">
    <property type="entry name" value="Sod_Fe_C"/>
    <property type="match status" value="1"/>
</dbReference>
<evidence type="ECO:0000256" key="6">
    <source>
        <dbReference type="PIRSR" id="PIRSR000349-1"/>
    </source>
</evidence>
<evidence type="ECO:0000313" key="11">
    <source>
        <dbReference type="Proteomes" id="UP000187455"/>
    </source>
</evidence>
<dbReference type="Pfam" id="PF00081">
    <property type="entry name" value="Sod_Fe_N"/>
    <property type="match status" value="1"/>
</dbReference>
<proteinExistence type="inferred from homology"/>
<feature type="binding site" evidence="6">
    <location>
        <position position="98"/>
    </location>
    <ligand>
        <name>Mn(2+)</name>
        <dbReference type="ChEBI" id="CHEBI:29035"/>
    </ligand>
</feature>
<evidence type="ECO:0000256" key="2">
    <source>
        <dbReference type="ARBA" id="ARBA00022723"/>
    </source>
</evidence>
<evidence type="ECO:0000256" key="7">
    <source>
        <dbReference type="RuleBase" id="RU000414"/>
    </source>
</evidence>
<dbReference type="Proteomes" id="UP000187455">
    <property type="component" value="Unassembled WGS sequence"/>
</dbReference>
<sequence length="235" mass="25918">MNTLSSTALRFARSSRGIVVPARSKHTLPKLDYAYGDLAPVWSEEIVRNHYTGNHNGYVNNLNAAEAAITAAISANELDKTAELYKAIRFNAGGHINHSFLWKIVTPLGKNSSSDSSTATSLGPGSLSNEITRSFGSLDGLISKMNAKTAAIQGSGWGWLVVSKTTGNLEIITTPNQDNPIYYGYNALFGIDAWEHAFYLDYKTAKAEYFKQIWRIANWKQIETNFENAMSTIKK</sequence>
<dbReference type="EC" id="1.15.1.1" evidence="7"/>
<accession>A0A1R0H839</accession>
<dbReference type="PRINTS" id="PR01703">
    <property type="entry name" value="MNSODISMTASE"/>
</dbReference>
<dbReference type="GO" id="GO:0005739">
    <property type="term" value="C:mitochondrion"/>
    <property type="evidence" value="ECO:0007669"/>
    <property type="project" value="TreeGrafter"/>
</dbReference>
<dbReference type="InterPro" id="IPR019831">
    <property type="entry name" value="Mn/Fe_SOD_N"/>
</dbReference>
<evidence type="ECO:0000313" key="10">
    <source>
        <dbReference type="EMBL" id="OLY85271.1"/>
    </source>
</evidence>